<dbReference type="InterPro" id="IPR036890">
    <property type="entry name" value="HATPase_C_sf"/>
</dbReference>
<evidence type="ECO:0000259" key="12">
    <source>
        <dbReference type="PROSITE" id="PS50112"/>
    </source>
</evidence>
<dbReference type="Gene3D" id="1.10.287.130">
    <property type="match status" value="1"/>
</dbReference>
<feature type="transmembrane region" description="Helical" evidence="9">
    <location>
        <begin position="119"/>
        <end position="136"/>
    </location>
</feature>
<keyword evidence="8" id="KW-0175">Coiled coil</keyword>
<sequence>MPWLDGTNLTAAQRQALRAESLRQYAQTTPRLAAAGVVFGLLVAWLQWPMVSTVDVITWLAVLVVVMLARLLVSLWHRRLGTPVEPALRWLRLYRLSVLGTGVAWGLSAWWLFPEQNPQYQAYLFFVLMAVAIGGSNMLAHDAVAVVLYAVPAFVPVAVRLGLAGGEPAFLWGAAIFLPYQVWTSMRNSAAMRESTLLRLSESERARLASLRLETLLAEVEERLHPSVPVGGGARPSNQDGDALSAAAAAALVEQSHVLFELVRTTREGVWFIDVNGRTTDLNPAMCALLGCARESALGRTIFDFVDDENAAVFRAQLERRRAGDRGSYELALRRPDGTLVHCVNNATPLTDLEGRRVGSVGLWTDISELKRTEARLREYEFAINSMTTAVSLQVRRDGQFRYQMVNDAWCRLSGLTRAQALGLEGRSLPGLVDRDERMRQITVAADERRTITYRGWTEFDGNRVNTETVYHPIVEEGRPVDRVIVVSRDVTEEERASAALNAGLRNLRMALDAIGDGIFASGAAGPDEPVLFHNERMLSLWGMDVPPGEQLTPRMIMRHAAEMFADPQAQARRVDEIIRGNLFGDDRVRLKDGRTLRRRCFPFVDGGHMVRVWTFADITAEEAAVDALRTAEARQRALIEAFPGYISCLDADLRYVFANTRLRQRFGREESEIVGRHLREVARAETLDESVAAARRALAGETVVHERRWPRGGGAEDEVLLITLAPGPGGGEAPVCYAFAIDITAQKRAQGQLLELKEEAERANLAKSEFLSRMSHELRTPMNAIIGFAEVLAADQDPPLAPAHRPLVRDILAGGEHLLELINEVLDLSRVEAGKLEVAAEPVELMPLLAECSGLVAPLVRTHGISWQPGATPPEPVWACADRIRLKQVLLNLLSNAIKYNRRHGQVRIDVCHTDDGWRVEVHDQGEGLSEAQQRRLFVPFERLDAERKGTEGTGIGLALSSRLVDLMRGRIGVRSTPGQGSCFWIWLPGAAPAIAAEAAAARDAVAALRAPDPPPSLAGSLLYVDASAFETALMAAALQDHPDLELRTAEGEDDCVAQAQAHPPSLILLDVDRPELDSARLLRRLREHDQTRPIPVVALSSSATVNAPPPGAQPAFAGHLVKPFDLAVLEATLRRAIGSP</sequence>
<dbReference type="AlphaFoldDB" id="A0A437JZ71"/>
<proteinExistence type="predicted"/>
<evidence type="ECO:0000256" key="7">
    <source>
        <dbReference type="PROSITE-ProRule" id="PRU00169"/>
    </source>
</evidence>
<dbReference type="CDD" id="cd00082">
    <property type="entry name" value="HisKA"/>
    <property type="match status" value="1"/>
</dbReference>
<evidence type="ECO:0000256" key="9">
    <source>
        <dbReference type="SAM" id="Phobius"/>
    </source>
</evidence>
<dbReference type="SMART" id="SM00086">
    <property type="entry name" value="PAC"/>
    <property type="match status" value="3"/>
</dbReference>
<protein>
    <recommendedName>
        <fullName evidence="3">histidine kinase</fullName>
        <ecNumber evidence="3">2.7.13.3</ecNumber>
    </recommendedName>
</protein>
<feature type="transmembrane region" description="Helical" evidence="9">
    <location>
        <begin position="32"/>
        <end position="50"/>
    </location>
</feature>
<dbReference type="SMART" id="SM00448">
    <property type="entry name" value="REC"/>
    <property type="match status" value="1"/>
</dbReference>
<dbReference type="Pfam" id="PF00072">
    <property type="entry name" value="Response_reg"/>
    <property type="match status" value="1"/>
</dbReference>
<dbReference type="RefSeq" id="WP_128194398.1">
    <property type="nucleotide sequence ID" value="NZ_SACT01000001.1"/>
</dbReference>
<dbReference type="InterPro" id="IPR036097">
    <property type="entry name" value="HisK_dim/P_sf"/>
</dbReference>
<dbReference type="GO" id="GO:0009927">
    <property type="term" value="F:histidine phosphotransfer kinase activity"/>
    <property type="evidence" value="ECO:0007669"/>
    <property type="project" value="TreeGrafter"/>
</dbReference>
<dbReference type="PRINTS" id="PR00344">
    <property type="entry name" value="BCTRLSENSOR"/>
</dbReference>
<evidence type="ECO:0000256" key="3">
    <source>
        <dbReference type="ARBA" id="ARBA00012438"/>
    </source>
</evidence>
<feature type="transmembrane region" description="Helical" evidence="9">
    <location>
        <begin position="93"/>
        <end position="113"/>
    </location>
</feature>
<dbReference type="Gene3D" id="3.40.50.2300">
    <property type="match status" value="1"/>
</dbReference>
<dbReference type="Gene3D" id="3.30.565.10">
    <property type="entry name" value="Histidine kinase-like ATPase, C-terminal domain"/>
    <property type="match status" value="1"/>
</dbReference>
<dbReference type="EMBL" id="SACT01000001">
    <property type="protein sequence ID" value="RVT53341.1"/>
    <property type="molecule type" value="Genomic_DNA"/>
</dbReference>
<dbReference type="GO" id="GO:0000155">
    <property type="term" value="F:phosphorelay sensor kinase activity"/>
    <property type="evidence" value="ECO:0007669"/>
    <property type="project" value="InterPro"/>
</dbReference>
<dbReference type="Gene3D" id="3.30.450.20">
    <property type="entry name" value="PAS domain"/>
    <property type="match status" value="4"/>
</dbReference>
<evidence type="ECO:0000256" key="1">
    <source>
        <dbReference type="ARBA" id="ARBA00000085"/>
    </source>
</evidence>
<feature type="transmembrane region" description="Helical" evidence="9">
    <location>
        <begin position="56"/>
        <end position="73"/>
    </location>
</feature>
<keyword evidence="9" id="KW-0472">Membrane</keyword>
<dbReference type="SMART" id="SM00388">
    <property type="entry name" value="HisKA"/>
    <property type="match status" value="1"/>
</dbReference>
<dbReference type="SUPFAM" id="SSF47384">
    <property type="entry name" value="Homodimeric domain of signal transducing histidine kinase"/>
    <property type="match status" value="1"/>
</dbReference>
<dbReference type="PANTHER" id="PTHR43047:SF72">
    <property type="entry name" value="OSMOSENSING HISTIDINE PROTEIN KINASE SLN1"/>
    <property type="match status" value="1"/>
</dbReference>
<dbReference type="SUPFAM" id="SSF55874">
    <property type="entry name" value="ATPase domain of HSP90 chaperone/DNA topoisomerase II/histidine kinase"/>
    <property type="match status" value="1"/>
</dbReference>
<dbReference type="OrthoDB" id="8552871at2"/>
<dbReference type="InterPro" id="IPR035965">
    <property type="entry name" value="PAS-like_dom_sf"/>
</dbReference>
<comment type="catalytic activity">
    <reaction evidence="1">
        <text>ATP + protein L-histidine = ADP + protein N-phospho-L-histidine.</text>
        <dbReference type="EC" id="2.7.13.3"/>
    </reaction>
</comment>
<dbReference type="Proteomes" id="UP000288178">
    <property type="component" value="Unassembled WGS sequence"/>
</dbReference>
<keyword evidence="9" id="KW-1133">Transmembrane helix</keyword>
<gene>
    <name evidence="14" type="ORF">ENE75_00060</name>
</gene>
<feature type="transmembrane region" description="Helical" evidence="9">
    <location>
        <begin position="143"/>
        <end position="163"/>
    </location>
</feature>
<dbReference type="InterPro" id="IPR001789">
    <property type="entry name" value="Sig_transdc_resp-reg_receiver"/>
</dbReference>
<dbReference type="Pfam" id="PF08448">
    <property type="entry name" value="PAS_4"/>
    <property type="match status" value="2"/>
</dbReference>
<evidence type="ECO:0000256" key="4">
    <source>
        <dbReference type="ARBA" id="ARBA00022553"/>
    </source>
</evidence>
<dbReference type="SMART" id="SM00387">
    <property type="entry name" value="HATPase_c"/>
    <property type="match status" value="1"/>
</dbReference>
<dbReference type="SMART" id="SM00091">
    <property type="entry name" value="PAS"/>
    <property type="match status" value="4"/>
</dbReference>
<evidence type="ECO:0000256" key="6">
    <source>
        <dbReference type="ARBA" id="ARBA00022777"/>
    </source>
</evidence>
<dbReference type="InterPro" id="IPR000014">
    <property type="entry name" value="PAS"/>
</dbReference>
<reference evidence="14 15" key="1">
    <citation type="submission" date="2019-01" db="EMBL/GenBank/DDBJ databases">
        <authorList>
            <person name="Chen W.-M."/>
        </authorList>
    </citation>
    <scope>NUCLEOTIDE SEQUENCE [LARGE SCALE GENOMIC DNA]</scope>
    <source>
        <strain evidence="14 15">ICH-3</strain>
    </source>
</reference>
<evidence type="ECO:0000259" key="11">
    <source>
        <dbReference type="PROSITE" id="PS50110"/>
    </source>
</evidence>
<dbReference type="CDD" id="cd16922">
    <property type="entry name" value="HATPase_EvgS-ArcB-TorS-like"/>
    <property type="match status" value="1"/>
</dbReference>
<dbReference type="EC" id="2.7.13.3" evidence="3"/>
<dbReference type="Pfam" id="PF00512">
    <property type="entry name" value="HisKA"/>
    <property type="match status" value="1"/>
</dbReference>
<dbReference type="SUPFAM" id="SSF52172">
    <property type="entry name" value="CheY-like"/>
    <property type="match status" value="1"/>
</dbReference>
<dbReference type="PROSITE" id="PS50110">
    <property type="entry name" value="RESPONSE_REGULATORY"/>
    <property type="match status" value="1"/>
</dbReference>
<feature type="domain" description="PAS" evidence="12">
    <location>
        <begin position="255"/>
        <end position="325"/>
    </location>
</feature>
<evidence type="ECO:0000259" key="13">
    <source>
        <dbReference type="PROSITE" id="PS50113"/>
    </source>
</evidence>
<dbReference type="PANTHER" id="PTHR43047">
    <property type="entry name" value="TWO-COMPONENT HISTIDINE PROTEIN KINASE"/>
    <property type="match status" value="1"/>
</dbReference>
<feature type="domain" description="PAC" evidence="13">
    <location>
        <begin position="450"/>
        <end position="503"/>
    </location>
</feature>
<accession>A0A437JZ71</accession>
<keyword evidence="9" id="KW-0812">Transmembrane</keyword>
<dbReference type="Pfam" id="PF02518">
    <property type="entry name" value="HATPase_c"/>
    <property type="match status" value="1"/>
</dbReference>
<comment type="caution">
    <text evidence="14">The sequence shown here is derived from an EMBL/GenBank/DDBJ whole genome shotgun (WGS) entry which is preliminary data.</text>
</comment>
<evidence type="ECO:0000256" key="8">
    <source>
        <dbReference type="SAM" id="Coils"/>
    </source>
</evidence>
<keyword evidence="5" id="KW-0808">Transferase</keyword>
<dbReference type="NCBIfam" id="TIGR00229">
    <property type="entry name" value="sensory_box"/>
    <property type="match status" value="3"/>
</dbReference>
<evidence type="ECO:0000313" key="15">
    <source>
        <dbReference type="Proteomes" id="UP000288178"/>
    </source>
</evidence>
<dbReference type="CDD" id="cd00130">
    <property type="entry name" value="PAS"/>
    <property type="match status" value="3"/>
</dbReference>
<dbReference type="InterPro" id="IPR011006">
    <property type="entry name" value="CheY-like_superfamily"/>
</dbReference>
<feature type="domain" description="PAC" evidence="13">
    <location>
        <begin position="327"/>
        <end position="379"/>
    </location>
</feature>
<comment type="subcellular location">
    <subcellularLocation>
        <location evidence="2">Cell inner membrane</location>
        <topology evidence="2">Multi-pass membrane protein</topology>
    </subcellularLocation>
</comment>
<dbReference type="InterPro" id="IPR001610">
    <property type="entry name" value="PAC"/>
</dbReference>
<keyword evidence="6" id="KW-0418">Kinase</keyword>
<feature type="domain" description="Histidine kinase" evidence="10">
    <location>
        <begin position="774"/>
        <end position="993"/>
    </location>
</feature>
<feature type="coiled-coil region" evidence="8">
    <location>
        <begin position="747"/>
        <end position="774"/>
    </location>
</feature>
<feature type="domain" description="Response regulatory" evidence="11">
    <location>
        <begin position="1022"/>
        <end position="1139"/>
    </location>
</feature>
<dbReference type="InterPro" id="IPR003594">
    <property type="entry name" value="HATPase_dom"/>
</dbReference>
<dbReference type="Pfam" id="PF00989">
    <property type="entry name" value="PAS"/>
    <property type="match status" value="1"/>
</dbReference>
<dbReference type="GO" id="GO:0005886">
    <property type="term" value="C:plasma membrane"/>
    <property type="evidence" value="ECO:0007669"/>
    <property type="project" value="UniProtKB-SubCell"/>
</dbReference>
<evidence type="ECO:0000256" key="5">
    <source>
        <dbReference type="ARBA" id="ARBA00022679"/>
    </source>
</evidence>
<dbReference type="SUPFAM" id="SSF55785">
    <property type="entry name" value="PYP-like sensor domain (PAS domain)"/>
    <property type="match status" value="4"/>
</dbReference>
<evidence type="ECO:0000313" key="14">
    <source>
        <dbReference type="EMBL" id="RVT53341.1"/>
    </source>
</evidence>
<evidence type="ECO:0000259" key="10">
    <source>
        <dbReference type="PROSITE" id="PS50109"/>
    </source>
</evidence>
<dbReference type="InterPro" id="IPR003661">
    <property type="entry name" value="HisK_dim/P_dom"/>
</dbReference>
<feature type="domain" description="PAS" evidence="12">
    <location>
        <begin position="632"/>
        <end position="702"/>
    </location>
</feature>
<name>A0A437JZ71_9BURK</name>
<dbReference type="InterPro" id="IPR013767">
    <property type="entry name" value="PAS_fold"/>
</dbReference>
<dbReference type="FunFam" id="3.30.565.10:FF:000006">
    <property type="entry name" value="Sensor histidine kinase WalK"/>
    <property type="match status" value="1"/>
</dbReference>
<dbReference type="InterPro" id="IPR000700">
    <property type="entry name" value="PAS-assoc_C"/>
</dbReference>
<dbReference type="InterPro" id="IPR013656">
    <property type="entry name" value="PAS_4"/>
</dbReference>
<dbReference type="PROSITE" id="PS50109">
    <property type="entry name" value="HIS_KIN"/>
    <property type="match status" value="1"/>
</dbReference>
<feature type="modified residue" description="4-aspartylphosphate" evidence="7">
    <location>
        <position position="1072"/>
    </location>
</feature>
<dbReference type="PROSITE" id="PS50113">
    <property type="entry name" value="PAC"/>
    <property type="match status" value="2"/>
</dbReference>
<organism evidence="14 15">
    <name type="scientific">Rubrivivax albus</name>
    <dbReference type="NCBI Taxonomy" id="2499835"/>
    <lineage>
        <taxon>Bacteria</taxon>
        <taxon>Pseudomonadati</taxon>
        <taxon>Pseudomonadota</taxon>
        <taxon>Betaproteobacteria</taxon>
        <taxon>Burkholderiales</taxon>
        <taxon>Sphaerotilaceae</taxon>
        <taxon>Rubrivivax</taxon>
    </lineage>
</organism>
<dbReference type="InterPro" id="IPR004358">
    <property type="entry name" value="Sig_transdc_His_kin-like_C"/>
</dbReference>
<dbReference type="InterPro" id="IPR005467">
    <property type="entry name" value="His_kinase_dom"/>
</dbReference>
<keyword evidence="4 7" id="KW-0597">Phosphoprotein</keyword>
<evidence type="ECO:0000256" key="2">
    <source>
        <dbReference type="ARBA" id="ARBA00004429"/>
    </source>
</evidence>
<keyword evidence="15" id="KW-1185">Reference proteome</keyword>
<dbReference type="PROSITE" id="PS50112">
    <property type="entry name" value="PAS"/>
    <property type="match status" value="2"/>
</dbReference>
<dbReference type="GO" id="GO:0006355">
    <property type="term" value="P:regulation of DNA-templated transcription"/>
    <property type="evidence" value="ECO:0007669"/>
    <property type="project" value="InterPro"/>
</dbReference>